<dbReference type="Proteomes" id="UP000319014">
    <property type="component" value="Unassembled WGS sequence"/>
</dbReference>
<dbReference type="InterPro" id="IPR049591">
    <property type="entry name" value="CE4_u4-like"/>
</dbReference>
<sequence>MIQVFERALRAAEGRDLRFWLRDDDATRPGPVLDRLLALCARHGVPPLLAVIPARLDPVLADILPPQGRVALHGWSHQNHAGPHQKKQELGPHRPAPVVLEELAQGRAVLRQTFGARALDLLVPPWNRVSPEVTAGLPGIGIRALSAYGKISARGMPVLNADIDPIDWRARRGLRHPALLWQKLALRVQVDRPVGILTHHMDHTPEVWDFLDRLMGMTAHCAWVTPDSFLPELTSFSSRSADPARA</sequence>
<dbReference type="RefSeq" id="WP_142662902.1">
    <property type="nucleotide sequence ID" value="NZ_FXTK01000006.1"/>
</dbReference>
<accession>A0A521D2Q3</accession>
<dbReference type="OrthoDB" id="6086702at2"/>
<dbReference type="Gene3D" id="3.20.20.370">
    <property type="entry name" value="Glycoside hydrolase/deacetylase"/>
    <property type="match status" value="1"/>
</dbReference>
<name>A0A521D2Q3_9RHOB</name>
<dbReference type="CDD" id="cd10928">
    <property type="entry name" value="CE4_u4"/>
    <property type="match status" value="1"/>
</dbReference>
<proteinExistence type="predicted"/>
<dbReference type="SUPFAM" id="SSF88713">
    <property type="entry name" value="Glycoside hydrolase/deacetylase"/>
    <property type="match status" value="1"/>
</dbReference>
<dbReference type="GO" id="GO:0005975">
    <property type="term" value="P:carbohydrate metabolic process"/>
    <property type="evidence" value="ECO:0007669"/>
    <property type="project" value="InterPro"/>
</dbReference>
<keyword evidence="2" id="KW-1185">Reference proteome</keyword>
<gene>
    <name evidence="1" type="ORF">SAMN06265221_10641</name>
</gene>
<reference evidence="1 2" key="1">
    <citation type="submission" date="2017-05" db="EMBL/GenBank/DDBJ databases">
        <authorList>
            <person name="Varghese N."/>
            <person name="Submissions S."/>
        </authorList>
    </citation>
    <scope>NUCLEOTIDE SEQUENCE [LARGE SCALE GENOMIC DNA]</scope>
    <source>
        <strain evidence="1 2">DSM 100094</strain>
    </source>
</reference>
<evidence type="ECO:0000313" key="2">
    <source>
        <dbReference type="Proteomes" id="UP000319014"/>
    </source>
</evidence>
<dbReference type="EMBL" id="FXTK01000006">
    <property type="protein sequence ID" value="SMO65969.1"/>
    <property type="molecule type" value="Genomic_DNA"/>
</dbReference>
<dbReference type="InterPro" id="IPR011330">
    <property type="entry name" value="Glyco_hydro/deAcase_b/a-brl"/>
</dbReference>
<protein>
    <recommendedName>
        <fullName evidence="3">Polysaccharide deacetylase</fullName>
    </recommendedName>
</protein>
<dbReference type="AlphaFoldDB" id="A0A521D2Q3"/>
<evidence type="ECO:0000313" key="1">
    <source>
        <dbReference type="EMBL" id="SMO65969.1"/>
    </source>
</evidence>
<organism evidence="1 2">
    <name type="scientific">Paracoccus laeviglucosivorans</name>
    <dbReference type="NCBI Taxonomy" id="1197861"/>
    <lineage>
        <taxon>Bacteria</taxon>
        <taxon>Pseudomonadati</taxon>
        <taxon>Pseudomonadota</taxon>
        <taxon>Alphaproteobacteria</taxon>
        <taxon>Rhodobacterales</taxon>
        <taxon>Paracoccaceae</taxon>
        <taxon>Paracoccus</taxon>
    </lineage>
</organism>
<evidence type="ECO:0008006" key="3">
    <source>
        <dbReference type="Google" id="ProtNLM"/>
    </source>
</evidence>